<dbReference type="AlphaFoldDB" id="A0A6C0JLJ8"/>
<sequence length="263" mass="30003">MDVKEVFTQFCKDVFPEESIEVNIEQNVEEFEAFYPSVVLIVQKDAAFFSEDRIVFGRNLSSLDESKRELIWKNMLPAMLSSFFHGDIKTKVNKISGIIKNLWNASGQENDAVTRILNDEASEGRFKEVLDFILNSRLVKIFTNLIESLDFADFELDIQDPAQLLELIKDPENPAIQKVINKIQNTIKEKVRRGEFNQNVISREIEAIKAKIIGLFGNVFNDALGGRRQGGAPPAVLMGNSPEARRQRMIARLQRKVQEKNSK</sequence>
<proteinExistence type="predicted"/>
<organism evidence="1">
    <name type="scientific">viral metagenome</name>
    <dbReference type="NCBI Taxonomy" id="1070528"/>
    <lineage>
        <taxon>unclassified sequences</taxon>
        <taxon>metagenomes</taxon>
        <taxon>organismal metagenomes</taxon>
    </lineage>
</organism>
<reference evidence="1" key="1">
    <citation type="journal article" date="2020" name="Nature">
        <title>Giant virus diversity and host interactions through global metagenomics.</title>
        <authorList>
            <person name="Schulz F."/>
            <person name="Roux S."/>
            <person name="Paez-Espino D."/>
            <person name="Jungbluth S."/>
            <person name="Walsh D.A."/>
            <person name="Denef V.J."/>
            <person name="McMahon K.D."/>
            <person name="Konstantinidis K.T."/>
            <person name="Eloe-Fadrosh E.A."/>
            <person name="Kyrpides N.C."/>
            <person name="Woyke T."/>
        </authorList>
    </citation>
    <scope>NUCLEOTIDE SEQUENCE</scope>
    <source>
        <strain evidence="1">GVMAG-S-1035315-10</strain>
    </source>
</reference>
<protein>
    <submittedName>
        <fullName evidence="1">Uncharacterized protein</fullName>
    </submittedName>
</protein>
<name>A0A6C0JLJ8_9ZZZZ</name>
<accession>A0A6C0JLJ8</accession>
<evidence type="ECO:0000313" key="1">
    <source>
        <dbReference type="EMBL" id="QHU06532.1"/>
    </source>
</evidence>
<dbReference type="EMBL" id="MN740657">
    <property type="protein sequence ID" value="QHU06532.1"/>
    <property type="molecule type" value="Genomic_DNA"/>
</dbReference>